<keyword evidence="3" id="KW-1133">Transmembrane helix</keyword>
<keyword evidence="5" id="KW-1185">Reference proteome</keyword>
<keyword evidence="3" id="KW-0812">Transmembrane</keyword>
<keyword evidence="3" id="KW-0472">Membrane</keyword>
<evidence type="ECO:0000256" key="3">
    <source>
        <dbReference type="SAM" id="Phobius"/>
    </source>
</evidence>
<dbReference type="RefSeq" id="WP_097156102.1">
    <property type="nucleotide sequence ID" value="NZ_OBEL01000011.1"/>
</dbReference>
<dbReference type="Proteomes" id="UP000219439">
    <property type="component" value="Unassembled WGS sequence"/>
</dbReference>
<evidence type="ECO:0000256" key="2">
    <source>
        <dbReference type="SAM" id="MobiDB-lite"/>
    </source>
</evidence>
<reference evidence="4 5" key="1">
    <citation type="submission" date="2017-09" db="EMBL/GenBank/DDBJ databases">
        <authorList>
            <person name="Ehlers B."/>
            <person name="Leendertz F.H."/>
        </authorList>
    </citation>
    <scope>NUCLEOTIDE SEQUENCE [LARGE SCALE GENOMIC DNA]</scope>
    <source>
        <strain evidence="4 5">DSM 18289</strain>
    </source>
</reference>
<accession>A0A285PJY8</accession>
<dbReference type="EMBL" id="OBEL01000011">
    <property type="protein sequence ID" value="SNZ21728.1"/>
    <property type="molecule type" value="Genomic_DNA"/>
</dbReference>
<name>A0A285PJY8_9HYPH</name>
<feature type="coiled-coil region" evidence="1">
    <location>
        <begin position="2"/>
        <end position="29"/>
    </location>
</feature>
<dbReference type="AlphaFoldDB" id="A0A285PJY8"/>
<evidence type="ECO:0000313" key="4">
    <source>
        <dbReference type="EMBL" id="SNZ21728.1"/>
    </source>
</evidence>
<keyword evidence="1" id="KW-0175">Coiled coil</keyword>
<proteinExistence type="predicted"/>
<feature type="region of interest" description="Disordered" evidence="2">
    <location>
        <begin position="327"/>
        <end position="355"/>
    </location>
</feature>
<evidence type="ECO:0000256" key="1">
    <source>
        <dbReference type="SAM" id="Coils"/>
    </source>
</evidence>
<sequence>MAVKEEVLITKLELRVRDAERNAKRFEKKFTESMGRATANSKKFNTSIANGSSRIQAATKSHRRLGHAVQNASYQFGDFFVQIASGQDAIRAMSQQVPQLLGGFGMMGAVLGGVAAGAGALWQVMSSSDSASSSLAHVNSLLDEMAKKYDDVAIAMKATQEAAKFDQVITDTDRTEVSVRKLEKALDDAMQNIARNMEAWSRNIGDVDHLPKAYAPIVKKLQELAKELEDGKISLSEYQEALSKIAQTNADEGISRVARSMRDAAADALALKRRLDEASASYATLANKSTSGTPEQREKLSNIYGEMADTRSAPSVEKKNAFYTLRDQKLRQDQARASKASRSAKATANEAQRKDDRIKRRIAELKMQGEAIRLNATEQKILNEQFRLGIEPTSEYGKTIEQIIAANDNAEKATRSLAHVQGQFQSAAMSAFGEFTSQIKTGNKALDSLIQNLINATAQAALFGNGPLAGLFGGKGGGGGGGMLGGLLSSFGGFFAKGGTLGAGQWGIAGENGPEPIMGPANILPNSSMKGGGSSSVVIQLADGLIGSIIQENNQNTVKIVQASAGPIADSAVGKAKKGIAQGDFDGSMSRYAARPVTRAR</sequence>
<gene>
    <name evidence="4" type="ORF">SAMN06265368_4853</name>
</gene>
<dbReference type="OrthoDB" id="38641at2"/>
<organism evidence="4 5">
    <name type="scientific">Cohaesibacter gelatinilyticus</name>
    <dbReference type="NCBI Taxonomy" id="372072"/>
    <lineage>
        <taxon>Bacteria</taxon>
        <taxon>Pseudomonadati</taxon>
        <taxon>Pseudomonadota</taxon>
        <taxon>Alphaproteobacteria</taxon>
        <taxon>Hyphomicrobiales</taxon>
        <taxon>Cohaesibacteraceae</taxon>
    </lineage>
</organism>
<feature type="compositionally biased region" description="Low complexity" evidence="2">
    <location>
        <begin position="337"/>
        <end position="346"/>
    </location>
</feature>
<feature type="coiled-coil region" evidence="1">
    <location>
        <begin position="172"/>
        <end position="241"/>
    </location>
</feature>
<feature type="transmembrane region" description="Helical" evidence="3">
    <location>
        <begin position="100"/>
        <end position="122"/>
    </location>
</feature>
<evidence type="ECO:0000313" key="5">
    <source>
        <dbReference type="Proteomes" id="UP000219439"/>
    </source>
</evidence>
<feature type="compositionally biased region" description="Basic and acidic residues" evidence="2">
    <location>
        <begin position="327"/>
        <end position="336"/>
    </location>
</feature>
<protein>
    <submittedName>
        <fullName evidence="4">Prophage tail length tape measure protein</fullName>
    </submittedName>
</protein>